<dbReference type="Proteomes" id="UP000184609">
    <property type="component" value="Unassembled WGS sequence"/>
</dbReference>
<gene>
    <name evidence="2" type="ORF">SAMN04488108_1549</name>
</gene>
<sequence>MKKYFLIFALSFCWINLVKASDPAFEKAMTKQIQAMETIQTLEESQKVSNSFLRISEAQPEEWLPLYYAGLLQIESAFRFDVNQDQALEQALEYIEKAKNIAPGNSELTALEGYAVMGKISVDPANRGQSMTPEAMQLFGKAIALDKENPRAVLLMAQMELGMAQFFGSGPEKACGMARMGSDLLRKEKEKITESYILPTWGQRMASQFEKVCQQN</sequence>
<accession>A0A1M7ZAC9</accession>
<evidence type="ECO:0000313" key="3">
    <source>
        <dbReference type="Proteomes" id="UP000184609"/>
    </source>
</evidence>
<evidence type="ECO:0000256" key="1">
    <source>
        <dbReference type="SAM" id="SignalP"/>
    </source>
</evidence>
<keyword evidence="3" id="KW-1185">Reference proteome</keyword>
<dbReference type="Gene3D" id="1.25.40.10">
    <property type="entry name" value="Tetratricopeptide repeat domain"/>
    <property type="match status" value="1"/>
</dbReference>
<dbReference type="STRING" id="1073327.SAMN04488108_1549"/>
<dbReference type="SUPFAM" id="SSF48452">
    <property type="entry name" value="TPR-like"/>
    <property type="match status" value="1"/>
</dbReference>
<evidence type="ECO:0008006" key="4">
    <source>
        <dbReference type="Google" id="ProtNLM"/>
    </source>
</evidence>
<organism evidence="2 3">
    <name type="scientific">Algoriphagus zhangzhouensis</name>
    <dbReference type="NCBI Taxonomy" id="1073327"/>
    <lineage>
        <taxon>Bacteria</taxon>
        <taxon>Pseudomonadati</taxon>
        <taxon>Bacteroidota</taxon>
        <taxon>Cytophagia</taxon>
        <taxon>Cytophagales</taxon>
        <taxon>Cyclobacteriaceae</taxon>
        <taxon>Algoriphagus</taxon>
    </lineage>
</organism>
<feature type="signal peptide" evidence="1">
    <location>
        <begin position="1"/>
        <end position="20"/>
    </location>
</feature>
<dbReference type="OrthoDB" id="1150971at2"/>
<reference evidence="3" key="1">
    <citation type="submission" date="2016-12" db="EMBL/GenBank/DDBJ databases">
        <authorList>
            <person name="Varghese N."/>
            <person name="Submissions S."/>
        </authorList>
    </citation>
    <scope>NUCLEOTIDE SEQUENCE [LARGE SCALE GENOMIC DNA]</scope>
    <source>
        <strain evidence="3">DSM 25035</strain>
    </source>
</reference>
<feature type="chain" id="PRO_5013133766" description="Tetratricopeptide repeat-containing protein" evidence="1">
    <location>
        <begin position="21"/>
        <end position="216"/>
    </location>
</feature>
<proteinExistence type="predicted"/>
<dbReference type="InterPro" id="IPR011990">
    <property type="entry name" value="TPR-like_helical_dom_sf"/>
</dbReference>
<dbReference type="RefSeq" id="WP_073571209.1">
    <property type="nucleotide sequence ID" value="NZ_FRXN01000002.1"/>
</dbReference>
<dbReference type="AlphaFoldDB" id="A0A1M7ZAC9"/>
<evidence type="ECO:0000313" key="2">
    <source>
        <dbReference type="EMBL" id="SHO61750.1"/>
    </source>
</evidence>
<name>A0A1M7ZAC9_9BACT</name>
<dbReference type="EMBL" id="FRXN01000002">
    <property type="protein sequence ID" value="SHO61750.1"/>
    <property type="molecule type" value="Genomic_DNA"/>
</dbReference>
<keyword evidence="1" id="KW-0732">Signal</keyword>
<protein>
    <recommendedName>
        <fullName evidence="4">Tetratricopeptide repeat-containing protein</fullName>
    </recommendedName>
</protein>